<sequence length="61" mass="6613">MENKCKTCDKALKGHCAECESEASGQGKCADCGSEDRTMKCEGCNEIEELCSCEPGEEENM</sequence>
<gene>
    <name evidence="1" type="ORF">A3C61_02855</name>
</gene>
<reference evidence="1 2" key="1">
    <citation type="journal article" date="2016" name="Nat. Commun.">
        <title>Thousands of microbial genomes shed light on interconnected biogeochemical processes in an aquifer system.</title>
        <authorList>
            <person name="Anantharaman K."/>
            <person name="Brown C.T."/>
            <person name="Hug L.A."/>
            <person name="Sharon I."/>
            <person name="Castelle C.J."/>
            <person name="Probst A.J."/>
            <person name="Thomas B.C."/>
            <person name="Singh A."/>
            <person name="Wilkins M.J."/>
            <person name="Karaoz U."/>
            <person name="Brodie E.L."/>
            <person name="Williams K.H."/>
            <person name="Hubbard S.S."/>
            <person name="Banfield J.F."/>
        </authorList>
    </citation>
    <scope>NUCLEOTIDE SEQUENCE [LARGE SCALE GENOMIC DNA]</scope>
</reference>
<dbReference type="Proteomes" id="UP000178908">
    <property type="component" value="Unassembled WGS sequence"/>
</dbReference>
<protein>
    <submittedName>
        <fullName evidence="1">Uncharacterized protein</fullName>
    </submittedName>
</protein>
<dbReference type="EMBL" id="MGJO01000026">
    <property type="protein sequence ID" value="OGN09284.1"/>
    <property type="molecule type" value="Genomic_DNA"/>
</dbReference>
<dbReference type="AlphaFoldDB" id="A0A1F8F800"/>
<evidence type="ECO:0000313" key="1">
    <source>
        <dbReference type="EMBL" id="OGN09284.1"/>
    </source>
</evidence>
<organism evidence="1 2">
    <name type="scientific">Candidatus Yanofskybacteria bacterium RIFCSPHIGHO2_02_FULL_39_10</name>
    <dbReference type="NCBI Taxonomy" id="1802674"/>
    <lineage>
        <taxon>Bacteria</taxon>
        <taxon>Candidatus Yanofskyibacteriota</taxon>
    </lineage>
</organism>
<name>A0A1F8F800_9BACT</name>
<evidence type="ECO:0000313" key="2">
    <source>
        <dbReference type="Proteomes" id="UP000178908"/>
    </source>
</evidence>
<accession>A0A1F8F800</accession>
<proteinExistence type="predicted"/>
<comment type="caution">
    <text evidence="1">The sequence shown here is derived from an EMBL/GenBank/DDBJ whole genome shotgun (WGS) entry which is preliminary data.</text>
</comment>